<dbReference type="SUPFAM" id="SSF53474">
    <property type="entry name" value="alpha/beta-Hydrolases"/>
    <property type="match status" value="1"/>
</dbReference>
<keyword evidence="4" id="KW-1185">Reference proteome</keyword>
<dbReference type="eggNOG" id="COG3675">
    <property type="taxonomic scope" value="Bacteria"/>
</dbReference>
<name>A0A1Y3TZY9_9ACTN</name>
<feature type="domain" description="Fungal lipase-type" evidence="2">
    <location>
        <begin position="198"/>
        <end position="349"/>
    </location>
</feature>
<dbReference type="PANTHER" id="PTHR45856">
    <property type="entry name" value="ALPHA/BETA-HYDROLASES SUPERFAMILY PROTEIN"/>
    <property type="match status" value="1"/>
</dbReference>
<proteinExistence type="predicted"/>
<dbReference type="PANTHER" id="PTHR45856:SF24">
    <property type="entry name" value="FUNGAL LIPASE-LIKE DOMAIN-CONTAINING PROTEIN"/>
    <property type="match status" value="1"/>
</dbReference>
<gene>
    <name evidence="3" type="ORF">B5G21_09565</name>
</gene>
<dbReference type="InterPro" id="IPR002921">
    <property type="entry name" value="Fungal_lipase-type"/>
</dbReference>
<feature type="transmembrane region" description="Helical" evidence="1">
    <location>
        <begin position="21"/>
        <end position="39"/>
    </location>
</feature>
<dbReference type="EMBL" id="NFHO01000013">
    <property type="protein sequence ID" value="OUN41515.1"/>
    <property type="molecule type" value="Genomic_DNA"/>
</dbReference>
<evidence type="ECO:0000313" key="4">
    <source>
        <dbReference type="Proteomes" id="UP000196560"/>
    </source>
</evidence>
<organism evidence="3 4">
    <name type="scientific">Enorma massiliensis</name>
    <dbReference type="NCBI Taxonomy" id="1472761"/>
    <lineage>
        <taxon>Bacteria</taxon>
        <taxon>Bacillati</taxon>
        <taxon>Actinomycetota</taxon>
        <taxon>Coriobacteriia</taxon>
        <taxon>Coriobacteriales</taxon>
        <taxon>Coriobacteriaceae</taxon>
        <taxon>Enorma</taxon>
    </lineage>
</organism>
<keyword evidence="1" id="KW-0812">Transmembrane</keyword>
<sequence>MALGRCHMVSAVRAGLSRLPFVVLLVLAIMALSFVFMMLCRYEQNRRNAGGAGSPQSSAVAYGEELPATGRFTKSITYTCIDAPGRETVSPVVWDDGWFFGDMRTYNHDLAKASSVLAALAYSESSHYQESYQTPPYMENALAELGFDEVSTASYEYRSEVMDQMLNLVTQREDTVAYTLARKRVTGADGSTRSVILVSVRGSYGSEWLSNLKIEGVSPEGETALSEDQEARYDHSGYVEAASEVSQAVAPWVRESHRRGDQVTLLLVGHSRGGAISNLVAAQADDELAALAEGAQPQDGLELAAGDAVAGYTFASPGCTTSTHAHAARYGNIFNIANPADLMPALPLASWGYARYGVDLNLPAMGEEEFDTQFASMSSAYTELTGEEDPYDPEAAQAVRLVVGEVGAEVGSVDELVTPGGIAAVAQACARHIDPTRILCGHYPSVYISWMYTIEADDLTLS</sequence>
<dbReference type="Gene3D" id="3.40.50.1820">
    <property type="entry name" value="alpha/beta hydrolase"/>
    <property type="match status" value="1"/>
</dbReference>
<evidence type="ECO:0000256" key="1">
    <source>
        <dbReference type="SAM" id="Phobius"/>
    </source>
</evidence>
<protein>
    <recommendedName>
        <fullName evidence="2">Fungal lipase-type domain-containing protein</fullName>
    </recommendedName>
</protein>
<evidence type="ECO:0000259" key="2">
    <source>
        <dbReference type="Pfam" id="PF01764"/>
    </source>
</evidence>
<accession>A0A1Y3TZY9</accession>
<comment type="caution">
    <text evidence="3">The sequence shown here is derived from an EMBL/GenBank/DDBJ whole genome shotgun (WGS) entry which is preliminary data.</text>
</comment>
<dbReference type="RefSeq" id="WP_087186986.1">
    <property type="nucleotide sequence ID" value="NZ_NFHO01000013.1"/>
</dbReference>
<dbReference type="GO" id="GO:0006629">
    <property type="term" value="P:lipid metabolic process"/>
    <property type="evidence" value="ECO:0007669"/>
    <property type="project" value="InterPro"/>
</dbReference>
<dbReference type="Pfam" id="PF01764">
    <property type="entry name" value="Lipase_3"/>
    <property type="match status" value="1"/>
</dbReference>
<dbReference type="AlphaFoldDB" id="A0A1Y3TZY9"/>
<reference evidence="4" key="1">
    <citation type="submission" date="2017-04" db="EMBL/GenBank/DDBJ databases">
        <title>Function of individual gut microbiota members based on whole genome sequencing of pure cultures obtained from chicken caecum.</title>
        <authorList>
            <person name="Medvecky M."/>
            <person name="Cejkova D."/>
            <person name="Polansky O."/>
            <person name="Karasova D."/>
            <person name="Kubasova T."/>
            <person name="Cizek A."/>
            <person name="Rychlik I."/>
        </authorList>
    </citation>
    <scope>NUCLEOTIDE SEQUENCE [LARGE SCALE GENOMIC DNA]</scope>
    <source>
        <strain evidence="4">An70</strain>
    </source>
</reference>
<keyword evidence="1" id="KW-1133">Transmembrane helix</keyword>
<dbReference type="InterPro" id="IPR029058">
    <property type="entry name" value="AB_hydrolase_fold"/>
</dbReference>
<keyword evidence="1" id="KW-0472">Membrane</keyword>
<dbReference type="InterPro" id="IPR051218">
    <property type="entry name" value="Sec_MonoDiacylglyc_Lipase"/>
</dbReference>
<evidence type="ECO:0000313" key="3">
    <source>
        <dbReference type="EMBL" id="OUN41515.1"/>
    </source>
</evidence>
<dbReference type="STRING" id="1118060.GCA_000311845_00038"/>
<dbReference type="Proteomes" id="UP000196560">
    <property type="component" value="Unassembled WGS sequence"/>
</dbReference>